<dbReference type="Proteomes" id="UP000759298">
    <property type="component" value="Unassembled WGS sequence"/>
</dbReference>
<keyword evidence="3" id="KW-0600">Photoreceptor protein</keyword>
<sequence length="303" mass="33278">MAAPIADPTVAEPQIAQADAAISAIENLVTLTSQQYHLGSLILMVSYAAFFAFILFFLMSVQNLAPRYRLVPILSAVVMASAGLTLLQEFGLWKESYAYVDGLYRPLAQNDSFSNAYRYGNWTITVPILLAQLAIAMGLRQAEVHRRALRMAVPGVLMIWTGLYGQFGAVGDFSHLNLWGVISSIFFLWLILEVRQTLIAGLATTPDILKSWPNNLWWFFLATWGLYPLAYALPQLGATGDLVVARQAIYSLADIASKLIYGIILARFVLRRSAFEGYMPAAEALSSAPDKPNTGGPGLRRAP</sequence>
<dbReference type="RefSeq" id="WP_222825104.1">
    <property type="nucleotide sequence ID" value="NZ_JAHWXP010000003.1"/>
</dbReference>
<organism evidence="12 13">
    <name type="scientific">Alteriqipengyuania abyssalis</name>
    <dbReference type="NCBI Taxonomy" id="2860200"/>
    <lineage>
        <taxon>Bacteria</taxon>
        <taxon>Pseudomonadati</taxon>
        <taxon>Pseudomonadota</taxon>
        <taxon>Alphaproteobacteria</taxon>
        <taxon>Sphingomonadales</taxon>
        <taxon>Erythrobacteraceae</taxon>
        <taxon>Alteriqipengyuania</taxon>
    </lineage>
</organism>
<feature type="transmembrane region" description="Helical" evidence="11">
    <location>
        <begin position="119"/>
        <end position="139"/>
    </location>
</feature>
<proteinExistence type="inferred from homology"/>
<keyword evidence="5 11" id="KW-0812">Transmembrane</keyword>
<feature type="transmembrane region" description="Helical" evidence="11">
    <location>
        <begin position="151"/>
        <end position="170"/>
    </location>
</feature>
<dbReference type="PANTHER" id="PTHR28286">
    <property type="match status" value="1"/>
</dbReference>
<accession>A0ABS7PET4</accession>
<feature type="transmembrane region" description="Helical" evidence="11">
    <location>
        <begin position="70"/>
        <end position="87"/>
    </location>
</feature>
<keyword evidence="4" id="KW-0716">Sensory transduction</keyword>
<dbReference type="SMART" id="SM01021">
    <property type="entry name" value="Bac_rhodopsin"/>
    <property type="match status" value="1"/>
</dbReference>
<dbReference type="EMBL" id="JAHWXP010000003">
    <property type="protein sequence ID" value="MBY8337569.1"/>
    <property type="molecule type" value="Genomic_DNA"/>
</dbReference>
<comment type="caution">
    <text evidence="12">The sequence shown here is derived from an EMBL/GenBank/DDBJ whole genome shotgun (WGS) entry which is preliminary data.</text>
</comment>
<keyword evidence="6" id="KW-0681">Retinal protein</keyword>
<evidence type="ECO:0000256" key="2">
    <source>
        <dbReference type="ARBA" id="ARBA00008130"/>
    </source>
</evidence>
<feature type="transmembrane region" description="Helical" evidence="11">
    <location>
        <begin position="36"/>
        <end position="58"/>
    </location>
</feature>
<keyword evidence="10" id="KW-0675">Receptor</keyword>
<feature type="transmembrane region" description="Helical" evidence="11">
    <location>
        <begin position="248"/>
        <end position="270"/>
    </location>
</feature>
<evidence type="ECO:0000256" key="8">
    <source>
        <dbReference type="ARBA" id="ARBA00022991"/>
    </source>
</evidence>
<dbReference type="PRINTS" id="PR00251">
    <property type="entry name" value="BACTRLOPSIN"/>
</dbReference>
<evidence type="ECO:0000256" key="10">
    <source>
        <dbReference type="ARBA" id="ARBA00023170"/>
    </source>
</evidence>
<name>A0ABS7PET4_9SPHN</name>
<evidence type="ECO:0000256" key="1">
    <source>
        <dbReference type="ARBA" id="ARBA00004141"/>
    </source>
</evidence>
<keyword evidence="8" id="KW-0157">Chromophore</keyword>
<evidence type="ECO:0000313" key="13">
    <source>
        <dbReference type="Proteomes" id="UP000759298"/>
    </source>
</evidence>
<evidence type="ECO:0000256" key="11">
    <source>
        <dbReference type="SAM" id="Phobius"/>
    </source>
</evidence>
<gene>
    <name evidence="12" type="ORF">KYN89_10950</name>
</gene>
<feature type="transmembrane region" description="Helical" evidence="11">
    <location>
        <begin position="176"/>
        <end position="194"/>
    </location>
</feature>
<comment type="subcellular location">
    <subcellularLocation>
        <location evidence="1">Membrane</location>
        <topology evidence="1">Multi-pass membrane protein</topology>
    </subcellularLocation>
</comment>
<evidence type="ECO:0000256" key="7">
    <source>
        <dbReference type="ARBA" id="ARBA00022989"/>
    </source>
</evidence>
<evidence type="ECO:0000256" key="3">
    <source>
        <dbReference type="ARBA" id="ARBA00022543"/>
    </source>
</evidence>
<dbReference type="Gene3D" id="1.20.1070.10">
    <property type="entry name" value="Rhodopsin 7-helix transmembrane proteins"/>
    <property type="match status" value="1"/>
</dbReference>
<evidence type="ECO:0000313" key="12">
    <source>
        <dbReference type="EMBL" id="MBY8337569.1"/>
    </source>
</evidence>
<keyword evidence="13" id="KW-1185">Reference proteome</keyword>
<evidence type="ECO:0000256" key="6">
    <source>
        <dbReference type="ARBA" id="ARBA00022925"/>
    </source>
</evidence>
<feature type="transmembrane region" description="Helical" evidence="11">
    <location>
        <begin position="215"/>
        <end position="233"/>
    </location>
</feature>
<evidence type="ECO:0000256" key="9">
    <source>
        <dbReference type="ARBA" id="ARBA00023136"/>
    </source>
</evidence>
<dbReference type="Pfam" id="PF01036">
    <property type="entry name" value="Bac_rhodopsin"/>
    <property type="match status" value="1"/>
</dbReference>
<comment type="similarity">
    <text evidence="2">Belongs to the archaeal/bacterial/fungal opsin family.</text>
</comment>
<protein>
    <submittedName>
        <fullName evidence="12">Bacteriorhodopsin</fullName>
    </submittedName>
</protein>
<keyword evidence="9 11" id="KW-0472">Membrane</keyword>
<keyword evidence="7 11" id="KW-1133">Transmembrane helix</keyword>
<dbReference type="SUPFAM" id="SSF81321">
    <property type="entry name" value="Family A G protein-coupled receptor-like"/>
    <property type="match status" value="1"/>
</dbReference>
<evidence type="ECO:0000256" key="4">
    <source>
        <dbReference type="ARBA" id="ARBA00022606"/>
    </source>
</evidence>
<dbReference type="InterPro" id="IPR001425">
    <property type="entry name" value="Arc/bac/fun_rhodopsins"/>
</dbReference>
<evidence type="ECO:0000256" key="5">
    <source>
        <dbReference type="ARBA" id="ARBA00022692"/>
    </source>
</evidence>
<reference evidence="12 13" key="1">
    <citation type="submission" date="2021-07" db="EMBL/GenBank/DDBJ databases">
        <title>Alteriqipengyuania abyssalis NZ-12B nov, sp.nov isolated from deep sea sponge in pacific ocean.</title>
        <authorList>
            <person name="Tareen S."/>
            <person name="Wink J."/>
        </authorList>
    </citation>
    <scope>NUCLEOTIDE SEQUENCE [LARGE SCALE GENOMIC DNA]</scope>
    <source>
        <strain evidence="12 13">NZ-12B</strain>
    </source>
</reference>
<dbReference type="PANTHER" id="PTHR28286:SF2">
    <property type="entry name" value="BACTERIORHODOPSIN _OPSIN, NOPA (EUROFUNG)"/>
    <property type="match status" value="1"/>
</dbReference>